<sequence length="220" mass="24634">MGGYKPARTPTSSSKIDASSSPPLKDPTTYRSLVGALQYVTLIRPNITFPVNQACQHLQQLTEAHLTTVKRIFQYLKGTISSRLFFKPGPIQLSTYCDADWASCPLDHMSTNGFCVFLGPNPISWCAKKQPIVVCSSTKAEYCCLAHTAVEISWLCSLFKELHIPILSTSVIWCDNTSAIVFASNPVFHARSEHIEVDYHFVREQVTRNFLDVRHIPSNI</sequence>
<gene>
    <name evidence="3" type="primary">LOC109115085</name>
</gene>
<dbReference type="InParanoid" id="A0A1U8Q8C2"/>
<keyword evidence="2" id="KW-1185">Reference proteome</keyword>
<accession>A0A1U8Q8C2</accession>
<feature type="region of interest" description="Disordered" evidence="1">
    <location>
        <begin position="1"/>
        <end position="25"/>
    </location>
</feature>
<dbReference type="PANTHER" id="PTHR11439:SF494">
    <property type="entry name" value="CYSTEINE-RICH RLK (RECEPTOR-LIKE PROTEIN KINASE) 8"/>
    <property type="match status" value="1"/>
</dbReference>
<dbReference type="KEGG" id="nnu:109115085"/>
<organism evidence="2 3">
    <name type="scientific">Nelumbo nucifera</name>
    <name type="common">Sacred lotus</name>
    <dbReference type="NCBI Taxonomy" id="4432"/>
    <lineage>
        <taxon>Eukaryota</taxon>
        <taxon>Viridiplantae</taxon>
        <taxon>Streptophyta</taxon>
        <taxon>Embryophyta</taxon>
        <taxon>Tracheophyta</taxon>
        <taxon>Spermatophyta</taxon>
        <taxon>Magnoliopsida</taxon>
        <taxon>Proteales</taxon>
        <taxon>Nelumbonaceae</taxon>
        <taxon>Nelumbo</taxon>
    </lineage>
</organism>
<dbReference type="PANTHER" id="PTHR11439">
    <property type="entry name" value="GAG-POL-RELATED RETROTRANSPOSON"/>
    <property type="match status" value="1"/>
</dbReference>
<evidence type="ECO:0000256" key="1">
    <source>
        <dbReference type="SAM" id="MobiDB-lite"/>
    </source>
</evidence>
<reference evidence="3" key="1">
    <citation type="submission" date="2025-08" db="UniProtKB">
        <authorList>
            <consortium name="RefSeq"/>
        </authorList>
    </citation>
    <scope>IDENTIFICATION</scope>
</reference>
<feature type="compositionally biased region" description="Low complexity" evidence="1">
    <location>
        <begin position="12"/>
        <end position="21"/>
    </location>
</feature>
<dbReference type="OrthoDB" id="850529at2759"/>
<evidence type="ECO:0000313" key="3">
    <source>
        <dbReference type="RefSeq" id="XP_019054291.1"/>
    </source>
</evidence>
<evidence type="ECO:0000313" key="2">
    <source>
        <dbReference type="Proteomes" id="UP000189703"/>
    </source>
</evidence>
<dbReference type="STRING" id="4432.A0A1U8Q8C2"/>
<proteinExistence type="predicted"/>
<dbReference type="RefSeq" id="XP_019054291.1">
    <property type="nucleotide sequence ID" value="XM_019198746.1"/>
</dbReference>
<dbReference type="GeneID" id="109115085"/>
<name>A0A1U8Q8C2_NELNU</name>
<dbReference type="Proteomes" id="UP000189703">
    <property type="component" value="Unplaced"/>
</dbReference>
<dbReference type="AlphaFoldDB" id="A0A1U8Q8C2"/>
<dbReference type="CDD" id="cd09272">
    <property type="entry name" value="RNase_HI_RT_Ty1"/>
    <property type="match status" value="1"/>
</dbReference>
<dbReference type="OMA" id="WAGCFAT"/>
<dbReference type="SUPFAM" id="SSF56672">
    <property type="entry name" value="DNA/RNA polymerases"/>
    <property type="match status" value="1"/>
</dbReference>
<protein>
    <submittedName>
        <fullName evidence="3">Uncharacterized protein LOC109115085</fullName>
    </submittedName>
</protein>
<dbReference type="InterPro" id="IPR043502">
    <property type="entry name" value="DNA/RNA_pol_sf"/>
</dbReference>